<dbReference type="SUPFAM" id="SSF103088">
    <property type="entry name" value="OmpA-like"/>
    <property type="match status" value="1"/>
</dbReference>
<evidence type="ECO:0000256" key="8">
    <source>
        <dbReference type="SAM" id="MobiDB-lite"/>
    </source>
</evidence>
<keyword evidence="6 7" id="KW-0472">Membrane</keyword>
<dbReference type="InterPro" id="IPR025713">
    <property type="entry name" value="MotB-like_N_dom"/>
</dbReference>
<sequence>MTQSAPTELVIVRRRPPLFAEAPKGGVWKIAYADFMTAMMAFFLVMWLINVTDDNVKKGVAQYFNPVNLAATSPNRRGLNDPDKDGVTNEDGKDQPLGDAGTDMDFDTPSAQTSRGAGTGEVKPGGEFAQSFAEETLFADPYAVLEKLANAVPGTVVAQGSAPEKAGFGIKTEKGAKGGDAYRDPFDPLYWQFTPQGEGSAAKPGVRQVALANPGAERSPTTAGAGTAVLTETSESAPTPPAKPAPGDGLRFAAKDVAVAGAPGPGGADTLKGSGPRPGAGAETAVSAGGVKAASGMDAARSAGNAGPASGKNGVDETERRLRSQLAAIASGPMGDVAARVSVERSDDGLLISLTDAKNFGMFAIGSAEPRPQLVKLMEEIGKTLAASKGDVIIRGHTDARPFHSRTYDNWRLSTARAHIAYYMLMRGGFDAGRVERVEGYADRHLKVPKDPYAAANRRIEILLKEGGKA</sequence>
<protein>
    <submittedName>
        <fullName evidence="10">Chemotaxis protein MotB</fullName>
    </submittedName>
</protein>
<feature type="domain" description="OmpA-like" evidence="9">
    <location>
        <begin position="350"/>
        <end position="468"/>
    </location>
</feature>
<evidence type="ECO:0000259" key="9">
    <source>
        <dbReference type="PROSITE" id="PS51123"/>
    </source>
</evidence>
<evidence type="ECO:0000313" key="11">
    <source>
        <dbReference type="Proteomes" id="UP000244081"/>
    </source>
</evidence>
<dbReference type="PANTHER" id="PTHR30329">
    <property type="entry name" value="STATOR ELEMENT OF FLAGELLAR MOTOR COMPLEX"/>
    <property type="match status" value="1"/>
</dbReference>
<keyword evidence="11" id="KW-1185">Reference proteome</keyword>
<dbReference type="CDD" id="cd07185">
    <property type="entry name" value="OmpA_C-like"/>
    <property type="match status" value="1"/>
</dbReference>
<dbReference type="Pfam" id="PF00691">
    <property type="entry name" value="OmpA"/>
    <property type="match status" value="1"/>
</dbReference>
<keyword evidence="3" id="KW-1003">Cell membrane</keyword>
<name>A0A2T5V8S3_9HYPH</name>
<proteinExistence type="inferred from homology"/>
<dbReference type="EMBL" id="QAYG01000005">
    <property type="protein sequence ID" value="PTW60158.1"/>
    <property type="molecule type" value="Genomic_DNA"/>
</dbReference>
<evidence type="ECO:0000256" key="5">
    <source>
        <dbReference type="ARBA" id="ARBA00022989"/>
    </source>
</evidence>
<dbReference type="Pfam" id="PF13677">
    <property type="entry name" value="MotB_plug"/>
    <property type="match status" value="1"/>
</dbReference>
<comment type="similarity">
    <text evidence="2">Belongs to the MotB family.</text>
</comment>
<dbReference type="InterPro" id="IPR006665">
    <property type="entry name" value="OmpA-like"/>
</dbReference>
<dbReference type="InterPro" id="IPR050330">
    <property type="entry name" value="Bact_OuterMem_StrucFunc"/>
</dbReference>
<reference evidence="10 11" key="1">
    <citation type="submission" date="2018-04" db="EMBL/GenBank/DDBJ databases">
        <title>Genomic Encyclopedia of Archaeal and Bacterial Type Strains, Phase II (KMG-II): from individual species to whole genera.</title>
        <authorList>
            <person name="Goeker M."/>
        </authorList>
    </citation>
    <scope>NUCLEOTIDE SEQUENCE [LARGE SCALE GENOMIC DNA]</scope>
    <source>
        <strain evidence="10 11">DSM 23382</strain>
    </source>
</reference>
<evidence type="ECO:0000256" key="7">
    <source>
        <dbReference type="PROSITE-ProRule" id="PRU00473"/>
    </source>
</evidence>
<dbReference type="Gene3D" id="3.30.1330.60">
    <property type="entry name" value="OmpA-like domain"/>
    <property type="match status" value="1"/>
</dbReference>
<dbReference type="InterPro" id="IPR036737">
    <property type="entry name" value="OmpA-like_sf"/>
</dbReference>
<keyword evidence="5" id="KW-1133">Transmembrane helix</keyword>
<dbReference type="NCBIfam" id="NF004651">
    <property type="entry name" value="PRK05996.1"/>
    <property type="match status" value="1"/>
</dbReference>
<evidence type="ECO:0000256" key="2">
    <source>
        <dbReference type="ARBA" id="ARBA00008914"/>
    </source>
</evidence>
<feature type="compositionally biased region" description="Basic and acidic residues" evidence="8">
    <location>
        <begin position="78"/>
        <end position="96"/>
    </location>
</feature>
<organism evidence="10 11">
    <name type="scientific">Breoghania corrubedonensis</name>
    <dbReference type="NCBI Taxonomy" id="665038"/>
    <lineage>
        <taxon>Bacteria</taxon>
        <taxon>Pseudomonadati</taxon>
        <taxon>Pseudomonadota</taxon>
        <taxon>Alphaproteobacteria</taxon>
        <taxon>Hyphomicrobiales</taxon>
        <taxon>Stappiaceae</taxon>
        <taxon>Breoghania</taxon>
    </lineage>
</organism>
<feature type="region of interest" description="Disordered" evidence="8">
    <location>
        <begin position="299"/>
        <end position="319"/>
    </location>
</feature>
<gene>
    <name evidence="10" type="ORF">C8N35_105161</name>
</gene>
<feature type="region of interest" description="Disordered" evidence="8">
    <location>
        <begin position="71"/>
        <end position="125"/>
    </location>
</feature>
<dbReference type="GO" id="GO:0005886">
    <property type="term" value="C:plasma membrane"/>
    <property type="evidence" value="ECO:0007669"/>
    <property type="project" value="UniProtKB-SubCell"/>
</dbReference>
<feature type="region of interest" description="Disordered" evidence="8">
    <location>
        <begin position="260"/>
        <end position="287"/>
    </location>
</feature>
<evidence type="ECO:0000313" key="10">
    <source>
        <dbReference type="EMBL" id="PTW60158.1"/>
    </source>
</evidence>
<dbReference type="AlphaFoldDB" id="A0A2T5V8S3"/>
<keyword evidence="4" id="KW-0812">Transmembrane</keyword>
<evidence type="ECO:0000256" key="1">
    <source>
        <dbReference type="ARBA" id="ARBA00004162"/>
    </source>
</evidence>
<comment type="caution">
    <text evidence="10">The sequence shown here is derived from an EMBL/GenBank/DDBJ whole genome shotgun (WGS) entry which is preliminary data.</text>
</comment>
<dbReference type="RefSeq" id="WP_107990442.1">
    <property type="nucleotide sequence ID" value="NZ_QAYG01000005.1"/>
</dbReference>
<evidence type="ECO:0000256" key="3">
    <source>
        <dbReference type="ARBA" id="ARBA00022475"/>
    </source>
</evidence>
<dbReference type="PANTHER" id="PTHR30329:SF21">
    <property type="entry name" value="LIPOPROTEIN YIAD-RELATED"/>
    <property type="match status" value="1"/>
</dbReference>
<evidence type="ECO:0000256" key="6">
    <source>
        <dbReference type="ARBA" id="ARBA00023136"/>
    </source>
</evidence>
<dbReference type="Proteomes" id="UP000244081">
    <property type="component" value="Unassembled WGS sequence"/>
</dbReference>
<dbReference type="PROSITE" id="PS51123">
    <property type="entry name" value="OMPA_2"/>
    <property type="match status" value="1"/>
</dbReference>
<dbReference type="OrthoDB" id="7170686at2"/>
<evidence type="ECO:0000256" key="4">
    <source>
        <dbReference type="ARBA" id="ARBA00022692"/>
    </source>
</evidence>
<accession>A0A2T5V8S3</accession>
<comment type="subcellular location">
    <subcellularLocation>
        <location evidence="1">Cell membrane</location>
        <topology evidence="1">Single-pass membrane protein</topology>
    </subcellularLocation>
</comment>